<name>A0A917W307_9BACL</name>
<comment type="caution">
    <text evidence="2">The sequence shown here is derived from an EMBL/GenBank/DDBJ whole genome shotgun (WGS) entry which is preliminary data.</text>
</comment>
<dbReference type="InterPro" id="IPR002575">
    <property type="entry name" value="Aminoglycoside_PTrfase"/>
</dbReference>
<dbReference type="Pfam" id="PF01636">
    <property type="entry name" value="APH"/>
    <property type="match status" value="1"/>
</dbReference>
<keyword evidence="3" id="KW-1185">Reference proteome</keyword>
<dbReference type="SUPFAM" id="SSF56112">
    <property type="entry name" value="Protein kinase-like (PK-like)"/>
    <property type="match status" value="1"/>
</dbReference>
<dbReference type="Proteomes" id="UP000654670">
    <property type="component" value="Unassembled WGS sequence"/>
</dbReference>
<evidence type="ECO:0000313" key="2">
    <source>
        <dbReference type="EMBL" id="GGL61994.1"/>
    </source>
</evidence>
<dbReference type="InterPro" id="IPR011009">
    <property type="entry name" value="Kinase-like_dom_sf"/>
</dbReference>
<dbReference type="AlphaFoldDB" id="A0A917W307"/>
<proteinExistence type="predicted"/>
<reference evidence="2" key="2">
    <citation type="submission" date="2020-09" db="EMBL/GenBank/DDBJ databases">
        <authorList>
            <person name="Sun Q."/>
            <person name="Ohkuma M."/>
        </authorList>
    </citation>
    <scope>NUCLEOTIDE SEQUENCE</scope>
    <source>
        <strain evidence="2">JCM 15325</strain>
    </source>
</reference>
<dbReference type="RefSeq" id="WP_188804363.1">
    <property type="nucleotide sequence ID" value="NZ_BMOK01000014.1"/>
</dbReference>
<reference evidence="2" key="1">
    <citation type="journal article" date="2014" name="Int. J. Syst. Evol. Microbiol.">
        <title>Complete genome sequence of Corynebacterium casei LMG S-19264T (=DSM 44701T), isolated from a smear-ripened cheese.</title>
        <authorList>
            <consortium name="US DOE Joint Genome Institute (JGI-PGF)"/>
            <person name="Walter F."/>
            <person name="Albersmeier A."/>
            <person name="Kalinowski J."/>
            <person name="Ruckert C."/>
        </authorList>
    </citation>
    <scope>NUCLEOTIDE SEQUENCE</scope>
    <source>
        <strain evidence="2">JCM 15325</strain>
    </source>
</reference>
<dbReference type="EMBL" id="BMOK01000014">
    <property type="protein sequence ID" value="GGL61994.1"/>
    <property type="molecule type" value="Genomic_DNA"/>
</dbReference>
<sequence>MKTPHKNEGRDTQFTLLDKIIGQGMTAEIFDIGNNRVVKLFYKTIPQYLIEHEYNISKMLSQEGFPVANVYDFIEYEGRKGIIYEKIEGESLLKRIVKKPWTVRRVGRIMADIHLKIHRNTDFNLQSIKENLSERILHVNQLDDDTKKLLSEFIRCLPDGEVLCHGDFHPDNIIL</sequence>
<evidence type="ECO:0000313" key="3">
    <source>
        <dbReference type="Proteomes" id="UP000654670"/>
    </source>
</evidence>
<evidence type="ECO:0000259" key="1">
    <source>
        <dbReference type="Pfam" id="PF01636"/>
    </source>
</evidence>
<gene>
    <name evidence="2" type="ORF">GCM10007968_27490</name>
</gene>
<protein>
    <recommendedName>
        <fullName evidence="1">Aminoglycoside phosphotransferase domain-containing protein</fullName>
    </recommendedName>
</protein>
<accession>A0A917W307</accession>
<organism evidence="2 3">
    <name type="scientific">Sporolactobacillus putidus</name>
    <dbReference type="NCBI Taxonomy" id="492735"/>
    <lineage>
        <taxon>Bacteria</taxon>
        <taxon>Bacillati</taxon>
        <taxon>Bacillota</taxon>
        <taxon>Bacilli</taxon>
        <taxon>Bacillales</taxon>
        <taxon>Sporolactobacillaceae</taxon>
        <taxon>Sporolactobacillus</taxon>
    </lineage>
</organism>
<feature type="domain" description="Aminoglycoside phosphotransferase" evidence="1">
    <location>
        <begin position="37"/>
        <end position="175"/>
    </location>
</feature>